<dbReference type="InterPro" id="IPR035919">
    <property type="entry name" value="EAL_sf"/>
</dbReference>
<sequence>MSGARACVDLRGELVQALGRGELFLLFQPQVDLCRGRVVGAEALCRWQHPRHGLLQPEDFLGSLDDDADAGLALADWALGEALRCATGWHAQGHGLQVGVNVGAAQLLDARWPARFDAHRQALAGMPSARLELELLESSLIEDFALMVQRIEACQQAGVGVALDDFGAGHSSLAWLRRLPVSSLKLDRAFIAGLPHRAADTAIVRHLVALAKELRLAVVAEGVESQAQGDCLIALGCTLGQGFAIAPPLLPADFLPWLRRYEAAPPWVRRPAAAA</sequence>
<dbReference type="PANTHER" id="PTHR33121:SF71">
    <property type="entry name" value="OXYGEN SENSOR PROTEIN DOSP"/>
    <property type="match status" value="1"/>
</dbReference>
<protein>
    <recommendedName>
        <fullName evidence="1">EAL domain-containing protein</fullName>
    </recommendedName>
</protein>
<proteinExistence type="predicted"/>
<dbReference type="GO" id="GO:0071111">
    <property type="term" value="F:cyclic-guanylate-specific phosphodiesterase activity"/>
    <property type="evidence" value="ECO:0007669"/>
    <property type="project" value="InterPro"/>
</dbReference>
<dbReference type="AlphaFoldDB" id="A0A2W5QLE6"/>
<dbReference type="InterPro" id="IPR050706">
    <property type="entry name" value="Cyclic-di-GMP_PDE-like"/>
</dbReference>
<organism evidence="2 3">
    <name type="scientific">Variovorax paradoxus</name>
    <dbReference type="NCBI Taxonomy" id="34073"/>
    <lineage>
        <taxon>Bacteria</taxon>
        <taxon>Pseudomonadati</taxon>
        <taxon>Pseudomonadota</taxon>
        <taxon>Betaproteobacteria</taxon>
        <taxon>Burkholderiales</taxon>
        <taxon>Comamonadaceae</taxon>
        <taxon>Variovorax</taxon>
    </lineage>
</organism>
<dbReference type="EMBL" id="QFPP01000027">
    <property type="protein sequence ID" value="PZQ77229.1"/>
    <property type="molecule type" value="Genomic_DNA"/>
</dbReference>
<name>A0A2W5QLE6_VARPD</name>
<gene>
    <name evidence="2" type="ORF">DI563_04515</name>
</gene>
<dbReference type="SUPFAM" id="SSF141868">
    <property type="entry name" value="EAL domain-like"/>
    <property type="match status" value="1"/>
</dbReference>
<dbReference type="CDD" id="cd01948">
    <property type="entry name" value="EAL"/>
    <property type="match status" value="1"/>
</dbReference>
<comment type="caution">
    <text evidence="2">The sequence shown here is derived from an EMBL/GenBank/DDBJ whole genome shotgun (WGS) entry which is preliminary data.</text>
</comment>
<dbReference type="Gene3D" id="3.20.20.450">
    <property type="entry name" value="EAL domain"/>
    <property type="match status" value="1"/>
</dbReference>
<dbReference type="PANTHER" id="PTHR33121">
    <property type="entry name" value="CYCLIC DI-GMP PHOSPHODIESTERASE PDEF"/>
    <property type="match status" value="1"/>
</dbReference>
<dbReference type="Pfam" id="PF00563">
    <property type="entry name" value="EAL"/>
    <property type="match status" value="1"/>
</dbReference>
<dbReference type="Proteomes" id="UP000249135">
    <property type="component" value="Unassembled WGS sequence"/>
</dbReference>
<dbReference type="PROSITE" id="PS50883">
    <property type="entry name" value="EAL"/>
    <property type="match status" value="1"/>
</dbReference>
<dbReference type="SMART" id="SM00052">
    <property type="entry name" value="EAL"/>
    <property type="match status" value="1"/>
</dbReference>
<feature type="domain" description="EAL" evidence="1">
    <location>
        <begin position="7"/>
        <end position="262"/>
    </location>
</feature>
<evidence type="ECO:0000313" key="2">
    <source>
        <dbReference type="EMBL" id="PZQ77229.1"/>
    </source>
</evidence>
<dbReference type="InterPro" id="IPR001633">
    <property type="entry name" value="EAL_dom"/>
</dbReference>
<evidence type="ECO:0000259" key="1">
    <source>
        <dbReference type="PROSITE" id="PS50883"/>
    </source>
</evidence>
<reference evidence="2 3" key="1">
    <citation type="submission" date="2017-08" db="EMBL/GenBank/DDBJ databases">
        <title>Infants hospitalized years apart are colonized by the same room-sourced microbial strains.</title>
        <authorList>
            <person name="Brooks B."/>
            <person name="Olm M.R."/>
            <person name="Firek B.A."/>
            <person name="Baker R."/>
            <person name="Thomas B.C."/>
            <person name="Morowitz M.J."/>
            <person name="Banfield J.F."/>
        </authorList>
    </citation>
    <scope>NUCLEOTIDE SEQUENCE [LARGE SCALE GENOMIC DNA]</scope>
    <source>
        <strain evidence="2">S2_005_003_R2_41</strain>
    </source>
</reference>
<evidence type="ECO:0000313" key="3">
    <source>
        <dbReference type="Proteomes" id="UP000249135"/>
    </source>
</evidence>
<accession>A0A2W5QLE6</accession>